<dbReference type="EMBL" id="KZ110596">
    <property type="protein sequence ID" value="OSX62884.1"/>
    <property type="molecule type" value="Genomic_DNA"/>
</dbReference>
<dbReference type="Proteomes" id="UP000194127">
    <property type="component" value="Unassembled WGS sequence"/>
</dbReference>
<protein>
    <submittedName>
        <fullName evidence="1">Uncharacterized protein</fullName>
    </submittedName>
</protein>
<reference evidence="1 2" key="1">
    <citation type="submission" date="2017-04" db="EMBL/GenBank/DDBJ databases">
        <title>Genome Sequence of the Model Brown-Rot Fungus Postia placenta SB12.</title>
        <authorList>
            <consortium name="DOE Joint Genome Institute"/>
            <person name="Gaskell J."/>
            <person name="Kersten P."/>
            <person name="Larrondo L.F."/>
            <person name="Canessa P."/>
            <person name="Martinez D."/>
            <person name="Hibbett D."/>
            <person name="Schmoll M."/>
            <person name="Kubicek C.P."/>
            <person name="Martinez A.T."/>
            <person name="Yadav J."/>
            <person name="Master E."/>
            <person name="Magnuson J.K."/>
            <person name="James T."/>
            <person name="Yaver D."/>
            <person name="Berka R."/>
            <person name="Labutti K."/>
            <person name="Lipzen A."/>
            <person name="Aerts A."/>
            <person name="Barry K."/>
            <person name="Henrissat B."/>
            <person name="Blanchette R."/>
            <person name="Grigoriev I."/>
            <person name="Cullen D."/>
        </authorList>
    </citation>
    <scope>NUCLEOTIDE SEQUENCE [LARGE SCALE GENOMIC DNA]</scope>
    <source>
        <strain evidence="1 2">MAD-698-R-SB12</strain>
    </source>
</reference>
<dbReference type="AlphaFoldDB" id="A0A1X6N2R6"/>
<sequence length="73" mass="8510">MPSMQKENWYQNEAIKNHHSQSMTSMESLFSGFLQPKGMRVHQQSEIFSDLYYDERIMPAVQAKVDSLGKQLT</sequence>
<keyword evidence="2" id="KW-1185">Reference proteome</keyword>
<proteinExistence type="predicted"/>
<evidence type="ECO:0000313" key="1">
    <source>
        <dbReference type="EMBL" id="OSX62884.1"/>
    </source>
</evidence>
<organism evidence="1 2">
    <name type="scientific">Postia placenta MAD-698-R-SB12</name>
    <dbReference type="NCBI Taxonomy" id="670580"/>
    <lineage>
        <taxon>Eukaryota</taxon>
        <taxon>Fungi</taxon>
        <taxon>Dikarya</taxon>
        <taxon>Basidiomycota</taxon>
        <taxon>Agaricomycotina</taxon>
        <taxon>Agaricomycetes</taxon>
        <taxon>Polyporales</taxon>
        <taxon>Adustoporiaceae</taxon>
        <taxon>Rhodonia</taxon>
    </lineage>
</organism>
<dbReference type="GeneID" id="36325701"/>
<dbReference type="RefSeq" id="XP_024339678.1">
    <property type="nucleotide sequence ID" value="XM_024480751.1"/>
</dbReference>
<evidence type="ECO:0000313" key="2">
    <source>
        <dbReference type="Proteomes" id="UP000194127"/>
    </source>
</evidence>
<gene>
    <name evidence="1" type="ORF">POSPLADRAFT_1056252</name>
</gene>
<name>A0A1X6N2R6_9APHY</name>
<accession>A0A1X6N2R6</accession>
<dbReference type="OrthoDB" id="2693411at2759"/>